<dbReference type="PRINTS" id="PR00080">
    <property type="entry name" value="SDRFAMILY"/>
</dbReference>
<dbReference type="PANTHER" id="PTHR42760:SF133">
    <property type="entry name" value="3-OXOACYL-[ACYL-CARRIER-PROTEIN] REDUCTASE"/>
    <property type="match status" value="1"/>
</dbReference>
<dbReference type="GO" id="GO:0016616">
    <property type="term" value="F:oxidoreductase activity, acting on the CH-OH group of donors, NAD or NADP as acceptor"/>
    <property type="evidence" value="ECO:0007669"/>
    <property type="project" value="TreeGrafter"/>
</dbReference>
<dbReference type="EMBL" id="JFKA01000010">
    <property type="protein sequence ID" value="OSQ36585.1"/>
    <property type="molecule type" value="Genomic_DNA"/>
</dbReference>
<evidence type="ECO:0000256" key="2">
    <source>
        <dbReference type="ARBA" id="ARBA00023002"/>
    </source>
</evidence>
<accession>A0A1Y2KWY6</accession>
<dbReference type="SUPFAM" id="SSF51735">
    <property type="entry name" value="NAD(P)-binding Rossmann-fold domains"/>
    <property type="match status" value="1"/>
</dbReference>
<comment type="caution">
    <text evidence="3">The sequence shown here is derived from an EMBL/GenBank/DDBJ whole genome shotgun (WGS) entry which is preliminary data.</text>
</comment>
<dbReference type="PANTHER" id="PTHR42760">
    <property type="entry name" value="SHORT-CHAIN DEHYDROGENASES/REDUCTASES FAMILY MEMBER"/>
    <property type="match status" value="1"/>
</dbReference>
<dbReference type="NCBIfam" id="NF005095">
    <property type="entry name" value="PRK06523.1"/>
    <property type="match status" value="1"/>
</dbReference>
<organism evidence="3 4">
    <name type="scientific">Thalassospira mesophila</name>
    <dbReference type="NCBI Taxonomy" id="1293891"/>
    <lineage>
        <taxon>Bacteria</taxon>
        <taxon>Pseudomonadati</taxon>
        <taxon>Pseudomonadota</taxon>
        <taxon>Alphaproteobacteria</taxon>
        <taxon>Rhodospirillales</taxon>
        <taxon>Thalassospiraceae</taxon>
        <taxon>Thalassospira</taxon>
    </lineage>
</organism>
<dbReference type="Proteomes" id="UP000193391">
    <property type="component" value="Unassembled WGS sequence"/>
</dbReference>
<keyword evidence="2" id="KW-0560">Oxidoreductase</keyword>
<name>A0A1Y2KWY6_9PROT</name>
<gene>
    <name evidence="3" type="ORF">TMES_17565</name>
</gene>
<sequence>MMRNIHYQIDPTEFTGKRVLVTGGTKGMGNAMLHRLHNAGATVASTARSTAPENHPGLFICADVSVVSGTRHVIDTVMAHWGGLDILINNVGGSTAPGGGALGLSDEDWTQTLDTNLMAAVRLDRGFLPGMIARKSGVILHISSIQRRLPLFEATLAYAAAKAALSTYSKGLAKEMGPKGIRVNTLSPGFIETTAASALIERLADQQGSTLDAARDGLMQSLGGIPIGRPGRPDEVAELAAFLVSDRAMSVHGAEYTIDGGTVPTV</sequence>
<dbReference type="STRING" id="1293891.TMES_17565"/>
<evidence type="ECO:0000256" key="1">
    <source>
        <dbReference type="ARBA" id="ARBA00006484"/>
    </source>
</evidence>
<keyword evidence="4" id="KW-1185">Reference proteome</keyword>
<evidence type="ECO:0000313" key="4">
    <source>
        <dbReference type="Proteomes" id="UP000193391"/>
    </source>
</evidence>
<dbReference type="AlphaFoldDB" id="A0A1Y2KWY6"/>
<reference evidence="3 4" key="1">
    <citation type="submission" date="2014-03" db="EMBL/GenBank/DDBJ databases">
        <title>The draft genome sequence of Thalassospira mesophila JCM 18969.</title>
        <authorList>
            <person name="Lai Q."/>
            <person name="Shao Z."/>
        </authorList>
    </citation>
    <scope>NUCLEOTIDE SEQUENCE [LARGE SCALE GENOMIC DNA]</scope>
    <source>
        <strain evidence="3 4">JCM 18969</strain>
    </source>
</reference>
<dbReference type="PROSITE" id="PS00061">
    <property type="entry name" value="ADH_SHORT"/>
    <property type="match status" value="1"/>
</dbReference>
<dbReference type="Pfam" id="PF13561">
    <property type="entry name" value="adh_short_C2"/>
    <property type="match status" value="1"/>
</dbReference>
<dbReference type="PRINTS" id="PR00081">
    <property type="entry name" value="GDHRDH"/>
</dbReference>
<protein>
    <submittedName>
        <fullName evidence="3">Short-chain dehydrogenase</fullName>
    </submittedName>
</protein>
<comment type="similarity">
    <text evidence="1">Belongs to the short-chain dehydrogenases/reductases (SDR) family.</text>
</comment>
<dbReference type="InterPro" id="IPR036291">
    <property type="entry name" value="NAD(P)-bd_dom_sf"/>
</dbReference>
<dbReference type="FunFam" id="3.40.50.720:FF:000084">
    <property type="entry name" value="Short-chain dehydrogenase reductase"/>
    <property type="match status" value="1"/>
</dbReference>
<dbReference type="InterPro" id="IPR002347">
    <property type="entry name" value="SDR_fam"/>
</dbReference>
<dbReference type="InterPro" id="IPR020904">
    <property type="entry name" value="Sc_DH/Rdtase_CS"/>
</dbReference>
<dbReference type="Gene3D" id="3.40.50.720">
    <property type="entry name" value="NAD(P)-binding Rossmann-like Domain"/>
    <property type="match status" value="1"/>
</dbReference>
<proteinExistence type="inferred from homology"/>
<evidence type="ECO:0000313" key="3">
    <source>
        <dbReference type="EMBL" id="OSQ36585.1"/>
    </source>
</evidence>